<organism evidence="3 4">
    <name type="scientific">Streptomyces endocoffeicus</name>
    <dbReference type="NCBI Taxonomy" id="2898945"/>
    <lineage>
        <taxon>Bacteria</taxon>
        <taxon>Bacillati</taxon>
        <taxon>Actinomycetota</taxon>
        <taxon>Actinomycetes</taxon>
        <taxon>Kitasatosporales</taxon>
        <taxon>Streptomycetaceae</taxon>
        <taxon>Streptomyces</taxon>
    </lineage>
</organism>
<protein>
    <recommendedName>
        <fullName evidence="5">SpdD protein</fullName>
    </recommendedName>
</protein>
<accession>A0ABS1Q678</accession>
<evidence type="ECO:0000313" key="3">
    <source>
        <dbReference type="EMBL" id="MBL1120059.1"/>
    </source>
</evidence>
<evidence type="ECO:0000256" key="2">
    <source>
        <dbReference type="SAM" id="Phobius"/>
    </source>
</evidence>
<feature type="compositionally biased region" description="Polar residues" evidence="1">
    <location>
        <begin position="1"/>
        <end position="18"/>
    </location>
</feature>
<evidence type="ECO:0008006" key="5">
    <source>
        <dbReference type="Google" id="ProtNLM"/>
    </source>
</evidence>
<feature type="region of interest" description="Disordered" evidence="1">
    <location>
        <begin position="1"/>
        <end position="21"/>
    </location>
</feature>
<dbReference type="Proteomes" id="UP000621510">
    <property type="component" value="Unassembled WGS sequence"/>
</dbReference>
<keyword evidence="4" id="KW-1185">Reference proteome</keyword>
<dbReference type="EMBL" id="JAERRG010000042">
    <property type="protein sequence ID" value="MBL1120059.1"/>
    <property type="molecule type" value="Genomic_DNA"/>
</dbReference>
<proteinExistence type="predicted"/>
<comment type="caution">
    <text evidence="3">The sequence shown here is derived from an EMBL/GenBank/DDBJ whole genome shotgun (WGS) entry which is preliminary data.</text>
</comment>
<keyword evidence="2" id="KW-0472">Membrane</keyword>
<reference evidence="3 4" key="1">
    <citation type="submission" date="2021-01" db="EMBL/GenBank/DDBJ databases">
        <title>WGS of actinomycetes isolated from Thailand.</title>
        <authorList>
            <person name="Thawai C."/>
        </authorList>
    </citation>
    <scope>NUCLEOTIDE SEQUENCE [LARGE SCALE GENOMIC DNA]</scope>
    <source>
        <strain evidence="3 4">CA3R110</strain>
    </source>
</reference>
<keyword evidence="2" id="KW-1133">Transmembrane helix</keyword>
<feature type="transmembrane region" description="Helical" evidence="2">
    <location>
        <begin position="56"/>
        <end position="76"/>
    </location>
</feature>
<evidence type="ECO:0000313" key="4">
    <source>
        <dbReference type="Proteomes" id="UP000621510"/>
    </source>
</evidence>
<gene>
    <name evidence="3" type="ORF">JK364_48370</name>
</gene>
<name>A0ABS1Q678_9ACTN</name>
<evidence type="ECO:0000256" key="1">
    <source>
        <dbReference type="SAM" id="MobiDB-lite"/>
    </source>
</evidence>
<dbReference type="RefSeq" id="WP_201857833.1">
    <property type="nucleotide sequence ID" value="NZ_JAERRG010000042.1"/>
</dbReference>
<sequence length="77" mass="7579">MTTTQPPQPVHSSPNDSATPAEPFLSVHTTVVLLTALVIGLVIGGLTALTGAPVPAAVIAGLTSAGASAPVLRTLIQ</sequence>
<keyword evidence="2" id="KW-0812">Transmembrane</keyword>
<feature type="transmembrane region" description="Helical" evidence="2">
    <location>
        <begin position="31"/>
        <end position="50"/>
    </location>
</feature>